<evidence type="ECO:0000313" key="2">
    <source>
        <dbReference type="EMBL" id="CAL8124403.1"/>
    </source>
</evidence>
<sequence length="531" mass="60840">MVKYDEKENQPPAPDAVKRKFEKDPQYTSNSVVDGRICHTGDDIWMKLDPSYNIDVPVQDAESIIRHDLKLIGLTVLEQENISALSEEEQTRAKRKIIRDKYPVRVKIVKSVIYSPTKKLVLEDWGNIDYFWQDKIDPALIYEDYIPPARRVTNQRDAFREALHLNSQPFDMDDVSRYREPLPFAPDVPGRPPSPTPMDQQSTEAEPPVFPLPPLPSSSHYSRPTQIPLSPRASQGLEDYQPNYRQSADNALARRTATPTQMEHCSMREPSTHYSYPQLPTPSQFPPLSQVAGPSHGNCTPPALLSKDQTYFNRVYMPTEVSSDTYIPPQKRTYANVLRGEETRPPSRGLSMYGRKLEYDLGEPQKLPFKIVFQWPDPSSMGYAYERDHSNLRRIEPQPGSIQTSIDQNMFNPKMTTCNSVKVGYSMFGHGMVNITLFKTANKFAGHSTPMSLREAPQVITAMIRSFYQANMDITRYRWEESYEQAQQLENDGQIVAAQTKRNKADALYQKQMKVITECNKQFQDNLGETQ</sequence>
<dbReference type="Proteomes" id="UP001642540">
    <property type="component" value="Unassembled WGS sequence"/>
</dbReference>
<proteinExistence type="predicted"/>
<gene>
    <name evidence="2" type="ORF">ODALV1_LOCUS20600</name>
</gene>
<feature type="compositionally biased region" description="Pro residues" evidence="1">
    <location>
        <begin position="183"/>
        <end position="196"/>
    </location>
</feature>
<protein>
    <submittedName>
        <fullName evidence="2">Uncharacterized protein</fullName>
    </submittedName>
</protein>
<evidence type="ECO:0000313" key="3">
    <source>
        <dbReference type="Proteomes" id="UP001642540"/>
    </source>
</evidence>
<reference evidence="2 3" key="1">
    <citation type="submission" date="2024-08" db="EMBL/GenBank/DDBJ databases">
        <authorList>
            <person name="Cucini C."/>
            <person name="Frati F."/>
        </authorList>
    </citation>
    <scope>NUCLEOTIDE SEQUENCE [LARGE SCALE GENOMIC DNA]</scope>
</reference>
<organism evidence="2 3">
    <name type="scientific">Orchesella dallaii</name>
    <dbReference type="NCBI Taxonomy" id="48710"/>
    <lineage>
        <taxon>Eukaryota</taxon>
        <taxon>Metazoa</taxon>
        <taxon>Ecdysozoa</taxon>
        <taxon>Arthropoda</taxon>
        <taxon>Hexapoda</taxon>
        <taxon>Collembola</taxon>
        <taxon>Entomobryomorpha</taxon>
        <taxon>Entomobryoidea</taxon>
        <taxon>Orchesellidae</taxon>
        <taxon>Orchesellinae</taxon>
        <taxon>Orchesella</taxon>
    </lineage>
</organism>
<comment type="caution">
    <text evidence="2">The sequence shown here is derived from an EMBL/GenBank/DDBJ whole genome shotgun (WGS) entry which is preliminary data.</text>
</comment>
<name>A0ABP1RB76_9HEXA</name>
<dbReference type="EMBL" id="CAXLJM020000068">
    <property type="protein sequence ID" value="CAL8124403.1"/>
    <property type="molecule type" value="Genomic_DNA"/>
</dbReference>
<feature type="region of interest" description="Disordered" evidence="1">
    <location>
        <begin position="1"/>
        <end position="24"/>
    </location>
</feature>
<evidence type="ECO:0000256" key="1">
    <source>
        <dbReference type="SAM" id="MobiDB-lite"/>
    </source>
</evidence>
<accession>A0ABP1RB76</accession>
<feature type="region of interest" description="Disordered" evidence="1">
    <location>
        <begin position="172"/>
        <end position="237"/>
    </location>
</feature>
<keyword evidence="3" id="KW-1185">Reference proteome</keyword>